<evidence type="ECO:0000313" key="5">
    <source>
        <dbReference type="Proteomes" id="UP000031647"/>
    </source>
</evidence>
<evidence type="ECO:0000313" key="2">
    <source>
        <dbReference type="EMBL" id="AHA65519.1"/>
    </source>
</evidence>
<dbReference type="KEGG" id="sdz:Asd1617_04932"/>
<proteinExistence type="predicted"/>
<dbReference type="EMBL" id="CP006736">
    <property type="protein sequence ID" value="AHA67759.1"/>
    <property type="molecule type" value="Genomic_DNA"/>
</dbReference>
<reference evidence="3 5" key="1">
    <citation type="submission" date="2013-09" db="EMBL/GenBank/DDBJ databases">
        <title>Comparative genomics of Sd1617 to representative strains in evaluating its pathogenesis.</title>
        <authorList>
            <person name="Aksomboon Vongsawan A."/>
            <person name="Kapatral V."/>
            <person name="Vaisvil B."/>
            <person name="Serichantalergs O."/>
            <person name="Hale T.L."/>
            <person name="Mason C.J."/>
        </authorList>
    </citation>
    <scope>NUCLEOTIDE SEQUENCE [LARGE SCALE GENOMIC DNA]</scope>
    <source>
        <strain evidence="3 5">1617</strain>
    </source>
</reference>
<name>A0A0A7A113_SHIDY</name>
<dbReference type="KEGG" id="sdz:Asd1617_02692"/>
<gene>
    <name evidence="1" type="ORF">Asd1617_02518</name>
    <name evidence="2" type="ORF">Asd1617_02692</name>
    <name evidence="3" type="ORF">Asd1617_04932</name>
    <name evidence="4" type="ORF">Asd1617_05081</name>
</gene>
<sequence>MLPGFTANETPLLIKFADKTPHQHEQRAKTLFALA</sequence>
<protein>
    <submittedName>
        <fullName evidence="3">Uncharacterized protein</fullName>
    </submittedName>
</protein>
<dbReference type="Proteomes" id="UP000031647">
    <property type="component" value="Chromosome"/>
</dbReference>
<dbReference type="EMBL" id="CP006736">
    <property type="protein sequence ID" value="AHA65519.1"/>
    <property type="molecule type" value="Genomic_DNA"/>
</dbReference>
<dbReference type="KEGG" id="sdz:Asd1617_02518"/>
<evidence type="ECO:0000313" key="3">
    <source>
        <dbReference type="EMBL" id="AHA67759.1"/>
    </source>
</evidence>
<dbReference type="EMBL" id="CP006736">
    <property type="protein sequence ID" value="AHA65345.1"/>
    <property type="molecule type" value="Genomic_DNA"/>
</dbReference>
<dbReference type="HOGENOM" id="CLU_3367318_0_0_6"/>
<accession>A0A0A7A113</accession>
<dbReference type="KEGG" id="sdz:Asd1617_05081"/>
<evidence type="ECO:0000313" key="1">
    <source>
        <dbReference type="EMBL" id="AHA65345.1"/>
    </source>
</evidence>
<evidence type="ECO:0000313" key="4">
    <source>
        <dbReference type="EMBL" id="AHA67908.1"/>
    </source>
</evidence>
<dbReference type="EMBL" id="CP006736">
    <property type="protein sequence ID" value="AHA67908.1"/>
    <property type="molecule type" value="Genomic_DNA"/>
</dbReference>
<dbReference type="AlphaFoldDB" id="A0A0A7A113"/>
<organism evidence="3 5">
    <name type="scientific">Shigella dysenteriae 1617</name>
    <dbReference type="NCBI Taxonomy" id="754093"/>
    <lineage>
        <taxon>Bacteria</taxon>
        <taxon>Pseudomonadati</taxon>
        <taxon>Pseudomonadota</taxon>
        <taxon>Gammaproteobacteria</taxon>
        <taxon>Enterobacterales</taxon>
        <taxon>Enterobacteriaceae</taxon>
        <taxon>Shigella</taxon>
    </lineage>
</organism>